<dbReference type="EMBL" id="BAND01000085">
    <property type="protein sequence ID" value="GAJ29945.1"/>
    <property type="molecule type" value="Genomic_DNA"/>
</dbReference>
<keyword evidence="3" id="KW-1185">Reference proteome</keyword>
<feature type="region of interest" description="Disordered" evidence="1">
    <location>
        <begin position="1"/>
        <end position="31"/>
    </location>
</feature>
<sequence length="41" mass="4485">MLRLVTPRRRVGKGRRRDALRQPGAGQAETASAFTFPGFGV</sequence>
<name>A0A023D877_ACIMT</name>
<accession>A0A023D877</accession>
<organism evidence="2 3">
    <name type="scientific">Acidomonas methanolica NBRC 104435</name>
    <dbReference type="NCBI Taxonomy" id="1231351"/>
    <lineage>
        <taxon>Bacteria</taxon>
        <taxon>Pseudomonadati</taxon>
        <taxon>Pseudomonadota</taxon>
        <taxon>Alphaproteobacteria</taxon>
        <taxon>Acetobacterales</taxon>
        <taxon>Acetobacteraceae</taxon>
        <taxon>Acidomonas</taxon>
    </lineage>
</organism>
<feature type="compositionally biased region" description="Basic residues" evidence="1">
    <location>
        <begin position="1"/>
        <end position="18"/>
    </location>
</feature>
<protein>
    <submittedName>
        <fullName evidence="2">Uncharacterized protein</fullName>
    </submittedName>
</protein>
<evidence type="ECO:0000313" key="3">
    <source>
        <dbReference type="Proteomes" id="UP000019760"/>
    </source>
</evidence>
<reference evidence="3" key="1">
    <citation type="journal article" date="2014" name="FEMS Microbiol. Lett.">
        <title>Draft Genomic DNA Sequence of the Facultatively Methylotrophic Bacterium Acidomonas methanolica type strain MB58.</title>
        <authorList>
            <person name="Higashiura N."/>
            <person name="Hadano H."/>
            <person name="Hirakawa H."/>
            <person name="Matsutani M."/>
            <person name="Takabe S."/>
            <person name="Matsushita K."/>
            <person name="Azuma Y."/>
        </authorList>
    </citation>
    <scope>NUCLEOTIDE SEQUENCE [LARGE SCALE GENOMIC DNA]</scope>
    <source>
        <strain evidence="3">MB58</strain>
    </source>
</reference>
<gene>
    <name evidence="2" type="ORF">Amme_085_073</name>
</gene>
<proteinExistence type="predicted"/>
<reference evidence="2 3" key="2">
    <citation type="journal article" date="2014" name="FEMS Microbiol. Lett.">
        <title>Draft genomic DNA sequence of the facultatively methylotrophic bacterium Acidomonas methanolica type strain MB58.</title>
        <authorList>
            <person name="Higashiura N."/>
            <person name="Hadano H."/>
            <person name="Hirakawa H."/>
            <person name="Matsutani M."/>
            <person name="Takabe S."/>
            <person name="Matsushita K."/>
            <person name="Azuma Y."/>
        </authorList>
    </citation>
    <scope>NUCLEOTIDE SEQUENCE [LARGE SCALE GENOMIC DNA]</scope>
    <source>
        <strain evidence="2 3">MB58</strain>
    </source>
</reference>
<comment type="caution">
    <text evidence="2">The sequence shown here is derived from an EMBL/GenBank/DDBJ whole genome shotgun (WGS) entry which is preliminary data.</text>
</comment>
<evidence type="ECO:0000256" key="1">
    <source>
        <dbReference type="SAM" id="MobiDB-lite"/>
    </source>
</evidence>
<evidence type="ECO:0000313" key="2">
    <source>
        <dbReference type="EMBL" id="GAJ29945.1"/>
    </source>
</evidence>
<dbReference type="Proteomes" id="UP000019760">
    <property type="component" value="Unassembled WGS sequence"/>
</dbReference>
<dbReference type="AlphaFoldDB" id="A0A023D877"/>
<dbReference type="RefSeq" id="WP_261753743.1">
    <property type="nucleotide sequence ID" value="NZ_BAND01000085.1"/>
</dbReference>